<reference evidence="2 3" key="1">
    <citation type="submission" date="2023-08" db="EMBL/GenBank/DDBJ databases">
        <title>Oxalobacteraceae gen .nov., isolated from river sludge outside the plant.</title>
        <authorList>
            <person name="Zhao S.Y."/>
        </authorList>
    </citation>
    <scope>NUCLEOTIDE SEQUENCE [LARGE SCALE GENOMIC DNA]</scope>
    <source>
        <strain evidence="2 3">R-40</strain>
    </source>
</reference>
<dbReference type="InterPro" id="IPR003959">
    <property type="entry name" value="ATPase_AAA_core"/>
</dbReference>
<keyword evidence="2" id="KW-0067">ATP-binding</keyword>
<sequence length="544" mass="62175">MDFELSEKLASRLLSEIDEGSLLAKQLAEHRAMYGKMILSSKLFDAQALDVLYELCKADGDRTLMLQVSALRNILSDPASREIGRMEVLVPGLVAYFADCAIDGWLYKKNKDGVMLPWLIHNIRHMQPIEGQSRTPYVVIDLMANTLRSANKDLADDWTSRRGAMMHAIVIYPHDIVDKSIPEMLADQGYFKETEELKREYEEHAQRFMAFQSRFGQQFVLRNAAFIVQDKDNSEFVRLREGVTAKCVNDEEILERQFEMRATSEFWSENGIWSGFDEIPLHCYLYLFHLELHCNVWAHVQNIAPYQYKPELREKLILPQEHRDLIDILTADMHVLMEDFIEGKSGGTTILCKGAPGLGKTLTAEVYSEVVGKPLYRVHSGQLGTTALSVQENLSEILRRAARWDSILLLDEADVYIRCRDNDLQHNAIVAEFLRTLEYFSGLLFMTTNRIDDVDDAILSRCIAIIQYGMPVQEDAVRIWKSLATQFDVVLPDALIEELTRTYATASGRDIKELLKLTAKFCRGKNIPVSADAFRQCAIFRGVR</sequence>
<evidence type="ECO:0000259" key="1">
    <source>
        <dbReference type="Pfam" id="PF00004"/>
    </source>
</evidence>
<dbReference type="Gene3D" id="3.40.50.300">
    <property type="entry name" value="P-loop containing nucleotide triphosphate hydrolases"/>
    <property type="match status" value="1"/>
</dbReference>
<dbReference type="EMBL" id="JAUYVH010000014">
    <property type="protein sequence ID" value="MDQ9171940.1"/>
    <property type="molecule type" value="Genomic_DNA"/>
</dbReference>
<dbReference type="GO" id="GO:0005524">
    <property type="term" value="F:ATP binding"/>
    <property type="evidence" value="ECO:0007669"/>
    <property type="project" value="UniProtKB-KW"/>
</dbReference>
<accession>A0ABU1BSH0</accession>
<evidence type="ECO:0000313" key="3">
    <source>
        <dbReference type="Proteomes" id="UP001225596"/>
    </source>
</evidence>
<dbReference type="PANTHER" id="PTHR46411">
    <property type="entry name" value="FAMILY ATPASE, PUTATIVE-RELATED"/>
    <property type="match status" value="1"/>
</dbReference>
<evidence type="ECO:0000313" key="2">
    <source>
        <dbReference type="EMBL" id="MDQ9171940.1"/>
    </source>
</evidence>
<dbReference type="Proteomes" id="UP001225596">
    <property type="component" value="Unassembled WGS sequence"/>
</dbReference>
<dbReference type="PANTHER" id="PTHR46411:SF2">
    <property type="entry name" value="AAA+ ATPASE DOMAIN-CONTAINING PROTEIN"/>
    <property type="match status" value="1"/>
</dbReference>
<keyword evidence="2" id="KW-0547">Nucleotide-binding</keyword>
<gene>
    <name evidence="2" type="ORF">Q8A64_16115</name>
</gene>
<organism evidence="2 3">
    <name type="scientific">Keguizhuia sedimenti</name>
    <dbReference type="NCBI Taxonomy" id="3064264"/>
    <lineage>
        <taxon>Bacteria</taxon>
        <taxon>Pseudomonadati</taxon>
        <taxon>Pseudomonadota</taxon>
        <taxon>Betaproteobacteria</taxon>
        <taxon>Burkholderiales</taxon>
        <taxon>Oxalobacteraceae</taxon>
        <taxon>Keguizhuia</taxon>
    </lineage>
</organism>
<name>A0ABU1BSH0_9BURK</name>
<dbReference type="SUPFAM" id="SSF52540">
    <property type="entry name" value="P-loop containing nucleoside triphosphate hydrolases"/>
    <property type="match status" value="1"/>
</dbReference>
<feature type="domain" description="ATPase AAA-type core" evidence="1">
    <location>
        <begin position="351"/>
        <end position="467"/>
    </location>
</feature>
<comment type="caution">
    <text evidence="2">The sequence shown here is derived from an EMBL/GenBank/DDBJ whole genome shotgun (WGS) entry which is preliminary data.</text>
</comment>
<dbReference type="InterPro" id="IPR027417">
    <property type="entry name" value="P-loop_NTPase"/>
</dbReference>
<dbReference type="Pfam" id="PF00004">
    <property type="entry name" value="AAA"/>
    <property type="match status" value="1"/>
</dbReference>
<dbReference type="RefSeq" id="WP_338437982.1">
    <property type="nucleotide sequence ID" value="NZ_JAUYVH010000014.1"/>
</dbReference>
<proteinExistence type="predicted"/>
<protein>
    <submittedName>
        <fullName evidence="2">ATP-binding protein</fullName>
    </submittedName>
</protein>
<keyword evidence="3" id="KW-1185">Reference proteome</keyword>